<reference evidence="2" key="1">
    <citation type="submission" date="2020-11" db="EMBL/GenBank/DDBJ databases">
        <authorList>
            <consortium name="DOE Joint Genome Institute"/>
            <person name="Ahrendt S."/>
            <person name="Riley R."/>
            <person name="Andreopoulos W."/>
            <person name="Labutti K."/>
            <person name="Pangilinan J."/>
            <person name="Ruiz-Duenas F.J."/>
            <person name="Barrasa J.M."/>
            <person name="Sanchez-Garcia M."/>
            <person name="Camarero S."/>
            <person name="Miyauchi S."/>
            <person name="Serrano A."/>
            <person name="Linde D."/>
            <person name="Babiker R."/>
            <person name="Drula E."/>
            <person name="Ayuso-Fernandez I."/>
            <person name="Pacheco R."/>
            <person name="Padilla G."/>
            <person name="Ferreira P."/>
            <person name="Barriuso J."/>
            <person name="Kellner H."/>
            <person name="Castanera R."/>
            <person name="Alfaro M."/>
            <person name="Ramirez L."/>
            <person name="Pisabarro A.G."/>
            <person name="Kuo A."/>
            <person name="Tritt A."/>
            <person name="Lipzen A."/>
            <person name="He G."/>
            <person name="Yan M."/>
            <person name="Ng V."/>
            <person name="Cullen D."/>
            <person name="Martin F."/>
            <person name="Rosso M.-N."/>
            <person name="Henrissat B."/>
            <person name="Hibbett D."/>
            <person name="Martinez A.T."/>
            <person name="Grigoriev I.V."/>
        </authorList>
    </citation>
    <scope>NUCLEOTIDE SEQUENCE</scope>
    <source>
        <strain evidence="2">MF-IS2</strain>
    </source>
</reference>
<keyword evidence="3" id="KW-1185">Reference proteome</keyword>
<name>A0A9P5X4Q7_9AGAR</name>
<feature type="compositionally biased region" description="Low complexity" evidence="1">
    <location>
        <begin position="137"/>
        <end position="150"/>
    </location>
</feature>
<feature type="region of interest" description="Disordered" evidence="1">
    <location>
        <begin position="137"/>
        <end position="156"/>
    </location>
</feature>
<gene>
    <name evidence="2" type="ORF">P691DRAFT_764356</name>
</gene>
<dbReference type="AlphaFoldDB" id="A0A9P5X4Q7"/>
<organism evidence="2 3">
    <name type="scientific">Macrolepiota fuliginosa MF-IS2</name>
    <dbReference type="NCBI Taxonomy" id="1400762"/>
    <lineage>
        <taxon>Eukaryota</taxon>
        <taxon>Fungi</taxon>
        <taxon>Dikarya</taxon>
        <taxon>Basidiomycota</taxon>
        <taxon>Agaricomycotina</taxon>
        <taxon>Agaricomycetes</taxon>
        <taxon>Agaricomycetidae</taxon>
        <taxon>Agaricales</taxon>
        <taxon>Agaricineae</taxon>
        <taxon>Agaricaceae</taxon>
        <taxon>Macrolepiota</taxon>
    </lineage>
</organism>
<proteinExistence type="predicted"/>
<evidence type="ECO:0000313" key="2">
    <source>
        <dbReference type="EMBL" id="KAF9443351.1"/>
    </source>
</evidence>
<sequence>MAIFGNRASSFSFGGIYPASGFGLDDGAGNQAGIGARQMPQMRTGVGLRNPPSIGGERMARASFADGVRQSTVSFVNDPRPSAESRRTRAFHHDYVPSVPSIPAGVAAASPSDEDGALSPRQTHGPLALTPEDIRARSASNASTPSATTTQQQDEVDDVLPALSMMRTDQDEDYLLPAPAPAHTHPAPPSSIPSPPPTIMSPVMATMPLPMLASAMSSDEMLRAYAERRSTRTMTPTNGASYPMSPTMSMPTPMSVSPPPTMAMATPLLMSPVYTGNGVRPLFGPTGVMGPTNTENGYGRKGSVAVG</sequence>
<evidence type="ECO:0000256" key="1">
    <source>
        <dbReference type="SAM" id="MobiDB-lite"/>
    </source>
</evidence>
<feature type="region of interest" description="Disordered" evidence="1">
    <location>
        <begin position="104"/>
        <end position="129"/>
    </location>
</feature>
<dbReference type="OrthoDB" id="3124786at2759"/>
<protein>
    <submittedName>
        <fullName evidence="2">Uncharacterized protein</fullName>
    </submittedName>
</protein>
<dbReference type="EMBL" id="MU151486">
    <property type="protein sequence ID" value="KAF9443351.1"/>
    <property type="molecule type" value="Genomic_DNA"/>
</dbReference>
<comment type="caution">
    <text evidence="2">The sequence shown here is derived from an EMBL/GenBank/DDBJ whole genome shotgun (WGS) entry which is preliminary data.</text>
</comment>
<evidence type="ECO:0000313" key="3">
    <source>
        <dbReference type="Proteomes" id="UP000807342"/>
    </source>
</evidence>
<accession>A0A9P5X4Q7</accession>
<dbReference type="Proteomes" id="UP000807342">
    <property type="component" value="Unassembled WGS sequence"/>
</dbReference>